<dbReference type="InterPro" id="IPR013766">
    <property type="entry name" value="Thioredoxin_domain"/>
</dbReference>
<dbReference type="STRING" id="1069081.SAMN05660197_0269"/>
<comment type="catalytic activity">
    <reaction evidence="6">
        <text>a hydroperoxide + [thioredoxin]-dithiol = an alcohol + [thioredoxin]-disulfide + H2O</text>
        <dbReference type="Rhea" id="RHEA:62620"/>
        <dbReference type="Rhea" id="RHEA-COMP:10698"/>
        <dbReference type="Rhea" id="RHEA-COMP:10700"/>
        <dbReference type="ChEBI" id="CHEBI:15377"/>
        <dbReference type="ChEBI" id="CHEBI:29950"/>
        <dbReference type="ChEBI" id="CHEBI:30879"/>
        <dbReference type="ChEBI" id="CHEBI:35924"/>
        <dbReference type="ChEBI" id="CHEBI:50058"/>
        <dbReference type="EC" id="1.11.1.24"/>
    </reaction>
</comment>
<dbReference type="InterPro" id="IPR002065">
    <property type="entry name" value="TPX"/>
</dbReference>
<evidence type="ECO:0000313" key="9">
    <source>
        <dbReference type="Proteomes" id="UP000192602"/>
    </source>
</evidence>
<keyword evidence="4 6" id="KW-1015">Disulfide bond</keyword>
<dbReference type="Proteomes" id="UP000192602">
    <property type="component" value="Unassembled WGS sequence"/>
</dbReference>
<dbReference type="HAMAP" id="MF_00269">
    <property type="entry name" value="Tpx"/>
    <property type="match status" value="1"/>
</dbReference>
<dbReference type="PROSITE" id="PS51352">
    <property type="entry name" value="THIOREDOXIN_2"/>
    <property type="match status" value="1"/>
</dbReference>
<dbReference type="Gene3D" id="3.40.30.10">
    <property type="entry name" value="Glutaredoxin"/>
    <property type="match status" value="1"/>
</dbReference>
<keyword evidence="5 6" id="KW-0676">Redox-active center</keyword>
<dbReference type="SUPFAM" id="SSF52833">
    <property type="entry name" value="Thioredoxin-like"/>
    <property type="match status" value="1"/>
</dbReference>
<comment type="function">
    <text evidence="6">Thiol-specific peroxidase that catalyzes the reduction of hydrogen peroxide and organic hydroperoxides to water and alcohols, respectively. Plays a role in cell protection against oxidative stress by detoxifying peroxides.</text>
</comment>
<dbReference type="OrthoDB" id="9781543at2"/>
<dbReference type="PROSITE" id="PS01265">
    <property type="entry name" value="TPX"/>
    <property type="match status" value="1"/>
</dbReference>
<name>A0A1W1WQF5_9BACT</name>
<dbReference type="EC" id="1.11.1.24" evidence="6"/>
<evidence type="ECO:0000259" key="7">
    <source>
        <dbReference type="PROSITE" id="PS51352"/>
    </source>
</evidence>
<comment type="miscellaneous">
    <text evidence="6">The active site is a conserved redox-active cysteine residue, the peroxidatic cysteine (C(P)), which makes the nucleophilic attack on the peroxide substrate. The peroxide oxidizes the C(P)-SH to cysteine sulfenic acid (C(P)-SOH), which then reacts with another cysteine residue, the resolving cysteine (C(R)), to form a disulfide bridge. The disulfide is subsequently reduced by an appropriate electron donor to complete the catalytic cycle. In this atypical 2-Cys peroxiredoxin, C(R) is present in the same subunit to form an intramolecular disulfide. The disulfide is subsequently reduced by thioredoxin.</text>
</comment>
<evidence type="ECO:0000313" key="8">
    <source>
        <dbReference type="EMBL" id="SMC08517.1"/>
    </source>
</evidence>
<keyword evidence="3 6" id="KW-0560">Oxidoreductase</keyword>
<evidence type="ECO:0000256" key="4">
    <source>
        <dbReference type="ARBA" id="ARBA00023157"/>
    </source>
</evidence>
<dbReference type="EMBL" id="FWWZ01000001">
    <property type="protein sequence ID" value="SMC08517.1"/>
    <property type="molecule type" value="Genomic_DNA"/>
</dbReference>
<dbReference type="InterPro" id="IPR018219">
    <property type="entry name" value="Tpx_CS"/>
</dbReference>
<evidence type="ECO:0000256" key="5">
    <source>
        <dbReference type="ARBA" id="ARBA00023284"/>
    </source>
</evidence>
<dbReference type="AlphaFoldDB" id="A0A1W1WQF5"/>
<evidence type="ECO:0000256" key="1">
    <source>
        <dbReference type="ARBA" id="ARBA00022559"/>
    </source>
</evidence>
<evidence type="ECO:0000256" key="2">
    <source>
        <dbReference type="ARBA" id="ARBA00022862"/>
    </source>
</evidence>
<evidence type="ECO:0000256" key="3">
    <source>
        <dbReference type="ARBA" id="ARBA00023002"/>
    </source>
</evidence>
<dbReference type="Pfam" id="PF08534">
    <property type="entry name" value="Redoxin"/>
    <property type="match status" value="1"/>
</dbReference>
<reference evidence="9" key="1">
    <citation type="submission" date="2017-04" db="EMBL/GenBank/DDBJ databases">
        <authorList>
            <person name="Varghese N."/>
            <person name="Submissions S."/>
        </authorList>
    </citation>
    <scope>NUCLEOTIDE SEQUENCE [LARGE SCALE GENOMIC DNA]</scope>
    <source>
        <strain evidence="9">DSM 16512</strain>
    </source>
</reference>
<keyword evidence="1 6" id="KW-0575">Peroxidase</keyword>
<comment type="similarity">
    <text evidence="6">Belongs to the peroxiredoxin family. Tpx subfamily.</text>
</comment>
<dbReference type="PANTHER" id="PTHR43110:SF1">
    <property type="entry name" value="THIOL PEROXIDASE"/>
    <property type="match status" value="1"/>
</dbReference>
<dbReference type="GO" id="GO:0008379">
    <property type="term" value="F:thioredoxin peroxidase activity"/>
    <property type="evidence" value="ECO:0007669"/>
    <property type="project" value="UniProtKB-UniRule"/>
</dbReference>
<gene>
    <name evidence="6" type="primary">tpx</name>
    <name evidence="8" type="ORF">SAMN05660197_0269</name>
</gene>
<dbReference type="InterPro" id="IPR036249">
    <property type="entry name" value="Thioredoxin-like_sf"/>
</dbReference>
<protein>
    <recommendedName>
        <fullName evidence="6">Thiol peroxidase</fullName>
        <shortName evidence="6">Tpx</shortName>
        <ecNumber evidence="6">1.11.1.24</ecNumber>
    </recommendedName>
    <alternativeName>
        <fullName evidence="6">Peroxiredoxin tpx</fullName>
        <shortName evidence="6">Prx</shortName>
    </alternativeName>
    <alternativeName>
        <fullName evidence="6">Thioredoxin peroxidase</fullName>
    </alternativeName>
    <alternativeName>
        <fullName evidence="6">Thioredoxin-dependent peroxiredoxin</fullName>
    </alternativeName>
</protein>
<keyword evidence="9" id="KW-1185">Reference proteome</keyword>
<proteinExistence type="inferred from homology"/>
<sequence length="171" mass="18317">MATVTLKGNPVNLEGNEVNVGDKAPEATVVTTDLAEKKVGGAQDKVQMIVVVPSLDTPVCATETRKFNEEASNIEGVDVTVVSMDLPFASKRFCSTEGVENLTVASDYRNRDFGEKYGVVIAEGPLKGILARAIFIIDKNGNVVYKQLVPEITEEPNYQEALEAAKKAAAA</sequence>
<dbReference type="NCBIfam" id="NF001808">
    <property type="entry name" value="PRK00522.1"/>
    <property type="match status" value="1"/>
</dbReference>
<dbReference type="RefSeq" id="WP_084274795.1">
    <property type="nucleotide sequence ID" value="NZ_AP026671.1"/>
</dbReference>
<accession>A0A1W1WQF5</accession>
<dbReference type="PANTHER" id="PTHR43110">
    <property type="entry name" value="THIOL PEROXIDASE"/>
    <property type="match status" value="1"/>
</dbReference>
<dbReference type="CDD" id="cd03014">
    <property type="entry name" value="PRX_Atyp2cys"/>
    <property type="match status" value="1"/>
</dbReference>
<dbReference type="InterPro" id="IPR050455">
    <property type="entry name" value="Tpx_Peroxidase_subfamily"/>
</dbReference>
<dbReference type="InterPro" id="IPR013740">
    <property type="entry name" value="Redoxin"/>
</dbReference>
<feature type="active site" description="Cysteine sulfenic acid (-SOH) intermediate" evidence="6">
    <location>
        <position position="60"/>
    </location>
</feature>
<feature type="domain" description="Thioredoxin" evidence="7">
    <location>
        <begin position="18"/>
        <end position="170"/>
    </location>
</feature>
<keyword evidence="2 6" id="KW-0049">Antioxidant</keyword>
<organism evidence="8 9">
    <name type="scientific">Nitratiruptor tergarcus DSM 16512</name>
    <dbReference type="NCBI Taxonomy" id="1069081"/>
    <lineage>
        <taxon>Bacteria</taxon>
        <taxon>Pseudomonadati</taxon>
        <taxon>Campylobacterota</taxon>
        <taxon>Epsilonproteobacteria</taxon>
        <taxon>Nautiliales</taxon>
        <taxon>Nitratiruptoraceae</taxon>
        <taxon>Nitratiruptor</taxon>
    </lineage>
</organism>
<comment type="subunit">
    <text evidence="6">Homodimer.</text>
</comment>
<evidence type="ECO:0000256" key="6">
    <source>
        <dbReference type="HAMAP-Rule" id="MF_00269"/>
    </source>
</evidence>
<feature type="disulfide bond" description="Redox-active" evidence="6">
    <location>
        <begin position="60"/>
        <end position="94"/>
    </location>
</feature>